<reference evidence="4 5" key="1">
    <citation type="submission" date="2015-07" db="EMBL/GenBank/DDBJ databases">
        <title>Comparative genomics of the Sigatoka disease complex on banana suggests a link between parallel evolutionary changes in Pseudocercospora fijiensis and Pseudocercospora eumusae and increased virulence on the banana host.</title>
        <authorList>
            <person name="Chang T.-C."/>
            <person name="Salvucci A."/>
            <person name="Crous P.W."/>
            <person name="Stergiopoulos I."/>
        </authorList>
    </citation>
    <scope>NUCLEOTIDE SEQUENCE [LARGE SCALE GENOMIC DNA]</scope>
    <source>
        <strain evidence="4 5">CBS 114824</strain>
    </source>
</reference>
<dbReference type="Proteomes" id="UP000070133">
    <property type="component" value="Unassembled WGS sequence"/>
</dbReference>
<evidence type="ECO:0000256" key="1">
    <source>
        <dbReference type="ARBA" id="ARBA00022801"/>
    </source>
</evidence>
<dbReference type="Gene3D" id="3.40.50.1820">
    <property type="entry name" value="alpha/beta hydrolase"/>
    <property type="match status" value="1"/>
</dbReference>
<dbReference type="Pfam" id="PF00561">
    <property type="entry name" value="Abhydrolase_1"/>
    <property type="match status" value="1"/>
</dbReference>
<keyword evidence="5" id="KW-1185">Reference proteome</keyword>
<dbReference type="OrthoDB" id="284184at2759"/>
<dbReference type="InterPro" id="IPR029058">
    <property type="entry name" value="AB_hydrolase_fold"/>
</dbReference>
<gene>
    <name evidence="4" type="ORF">AC578_3731</name>
</gene>
<comment type="similarity">
    <text evidence="2">Belongs to the AB hydrolase superfamily. Epoxide hydrolase family.</text>
</comment>
<dbReference type="EMBL" id="LFZN01000012">
    <property type="protein sequence ID" value="KXT05521.1"/>
    <property type="molecule type" value="Genomic_DNA"/>
</dbReference>
<dbReference type="AlphaFoldDB" id="A0A139HST0"/>
<evidence type="ECO:0000259" key="3">
    <source>
        <dbReference type="Pfam" id="PF00561"/>
    </source>
</evidence>
<organism evidence="4 5">
    <name type="scientific">Pseudocercospora eumusae</name>
    <dbReference type="NCBI Taxonomy" id="321146"/>
    <lineage>
        <taxon>Eukaryota</taxon>
        <taxon>Fungi</taxon>
        <taxon>Dikarya</taxon>
        <taxon>Ascomycota</taxon>
        <taxon>Pezizomycotina</taxon>
        <taxon>Dothideomycetes</taxon>
        <taxon>Dothideomycetidae</taxon>
        <taxon>Mycosphaerellales</taxon>
        <taxon>Mycosphaerellaceae</taxon>
        <taxon>Pseudocercospora</taxon>
    </lineage>
</organism>
<dbReference type="InterPro" id="IPR000073">
    <property type="entry name" value="AB_hydrolase_1"/>
</dbReference>
<feature type="domain" description="AB hydrolase-1" evidence="3">
    <location>
        <begin position="32"/>
        <end position="147"/>
    </location>
</feature>
<accession>A0A139HST0</accession>
<evidence type="ECO:0000256" key="2">
    <source>
        <dbReference type="ARBA" id="ARBA00038334"/>
    </source>
</evidence>
<proteinExistence type="inferred from homology"/>
<name>A0A139HST0_9PEZI</name>
<dbReference type="PANTHER" id="PTHR43329">
    <property type="entry name" value="EPOXIDE HYDROLASE"/>
    <property type="match status" value="1"/>
</dbReference>
<evidence type="ECO:0000313" key="4">
    <source>
        <dbReference type="EMBL" id="KXT05521.1"/>
    </source>
</evidence>
<dbReference type="STRING" id="321146.A0A139HST0"/>
<dbReference type="InterPro" id="IPR000639">
    <property type="entry name" value="Epox_hydrolase-like"/>
</dbReference>
<comment type="caution">
    <text evidence="4">The sequence shown here is derived from an EMBL/GenBank/DDBJ whole genome shotgun (WGS) entry which is preliminary data.</text>
</comment>
<dbReference type="SUPFAM" id="SSF53474">
    <property type="entry name" value="alpha/beta-Hydrolases"/>
    <property type="match status" value="1"/>
</dbReference>
<keyword evidence="1" id="KW-0378">Hydrolase</keyword>
<dbReference type="GO" id="GO:0016787">
    <property type="term" value="F:hydrolase activity"/>
    <property type="evidence" value="ECO:0007669"/>
    <property type="project" value="UniProtKB-KW"/>
</dbReference>
<sequence>MDQLEKKDIDTSRGTHYRYFVSPASAADSSKPTIVLCHGWPDSAELWQFVIPQLLKTKCRLVAPDLLGSGGSSKPTDPAAFQIQLMVNDMVEILKAEGIEDNIIPLGHDWGAYFAQRLYMLNKSKMAGLITLNVAYMVPRHEPFDLDAMNAQTTQTVGYPIYAYWELFADPDVGKVMDPHLESVWYACHGDCDRNWMLETFCRPGEMRKFISAGRTDVALKEYGKNDALKQSWLDEKKADGMTSQCAWYRAMKEGHHAPTEKALSESEQHWKVTTPYLFVGCDGDVVCLTGYIEVAKQAGAVTDELLTVKELHSGHWCPYEKPEEVAQTVVEWLAKEKFI</sequence>
<evidence type="ECO:0000313" key="5">
    <source>
        <dbReference type="Proteomes" id="UP000070133"/>
    </source>
</evidence>
<protein>
    <recommendedName>
        <fullName evidence="3">AB hydrolase-1 domain-containing protein</fullName>
    </recommendedName>
</protein>
<dbReference type="PRINTS" id="PR00412">
    <property type="entry name" value="EPOXHYDRLASE"/>
</dbReference>